<keyword evidence="1" id="KW-0472">Membrane</keyword>
<keyword evidence="1" id="KW-0812">Transmembrane</keyword>
<proteinExistence type="predicted"/>
<protein>
    <submittedName>
        <fullName evidence="2">Uncharacterized membrane protein</fullName>
    </submittedName>
</protein>
<dbReference type="EMBL" id="FWZX01000025">
    <property type="protein sequence ID" value="SMF64778.1"/>
    <property type="molecule type" value="Genomic_DNA"/>
</dbReference>
<keyword evidence="1" id="KW-1133">Transmembrane helix</keyword>
<gene>
    <name evidence="2" type="ORF">SAMN05428998_125104</name>
</gene>
<organism evidence="2 3">
    <name type="scientific">Tistlia consotensis USBA 355</name>
    <dbReference type="NCBI Taxonomy" id="560819"/>
    <lineage>
        <taxon>Bacteria</taxon>
        <taxon>Pseudomonadati</taxon>
        <taxon>Pseudomonadota</taxon>
        <taxon>Alphaproteobacteria</taxon>
        <taxon>Rhodospirillales</taxon>
        <taxon>Rhodovibrionaceae</taxon>
        <taxon>Tistlia</taxon>
    </lineage>
</organism>
<keyword evidence="3" id="KW-1185">Reference proteome</keyword>
<dbReference type="InterPro" id="IPR007462">
    <property type="entry name" value="COV1-like"/>
</dbReference>
<reference evidence="2 3" key="1">
    <citation type="submission" date="2017-04" db="EMBL/GenBank/DDBJ databases">
        <authorList>
            <person name="Afonso C.L."/>
            <person name="Miller P.J."/>
            <person name="Scott M.A."/>
            <person name="Spackman E."/>
            <person name="Goraichik I."/>
            <person name="Dimitrov K.M."/>
            <person name="Suarez D.L."/>
            <person name="Swayne D.E."/>
        </authorList>
    </citation>
    <scope>NUCLEOTIDE SEQUENCE [LARGE SCALE GENOMIC DNA]</scope>
    <source>
        <strain evidence="2 3">USBA 355</strain>
    </source>
</reference>
<feature type="transmembrane region" description="Helical" evidence="1">
    <location>
        <begin position="325"/>
        <end position="348"/>
    </location>
</feature>
<dbReference type="Pfam" id="PF04367">
    <property type="entry name" value="DUF502"/>
    <property type="match status" value="2"/>
</dbReference>
<name>A0A1Y6CH23_9PROT</name>
<evidence type="ECO:0000313" key="2">
    <source>
        <dbReference type="EMBL" id="SMF64778.1"/>
    </source>
</evidence>
<dbReference type="AlphaFoldDB" id="A0A1Y6CH23"/>
<dbReference type="Proteomes" id="UP000192917">
    <property type="component" value="Unassembled WGS sequence"/>
</dbReference>
<feature type="transmembrane region" description="Helical" evidence="1">
    <location>
        <begin position="31"/>
        <end position="56"/>
    </location>
</feature>
<evidence type="ECO:0000313" key="3">
    <source>
        <dbReference type="Proteomes" id="UP000192917"/>
    </source>
</evidence>
<sequence>MRKNKDDGPADGDPMAKLAHRRGPLGRIRNYFLAGVLVTAPLAITVWIAWGVVAFVDETVMPMLPEGWNPETYLPFSVPGIGVLLTLAFVTLAGMVAAGYLGRLFMGYGERLLARVPVFRSVYSAIKQIFETVLAQRSQAFRQVVLVEYPYEGCWAIGFVTAEARGEVQRLTSEDVVAVFIPAVPNPTTGFLLFVPKPQVHPLDISVEQGLKLVISGGIVVPDPNARPSALQVAAPPPPRRLGLFAKLRNYFLAGLLVTAPFAITLWLAWRVVSFVDARVAPPIPLHWSPGFLLARGFHDYLVPLLPPGWHAAQWIPAGGVGVDIPGVGLLIVFVGLTLIGMLAAGLIGRSLMRATHLALARVPIVGSIYGALKQIMETVMAARSDAFRECVLFQYPRRGVWAVGFITGKTEGHVQELTASHVINVFLPTTPNPTSGFLMFVPDSEVVRLSMTVEEGLKLVVSGGIITPPDRTVGDFDETELAVGSNIGETARRVASGD</sequence>
<dbReference type="PANTHER" id="PTHR31876">
    <property type="entry name" value="COV-LIKE PROTEIN 1"/>
    <property type="match status" value="1"/>
</dbReference>
<feature type="transmembrane region" description="Helical" evidence="1">
    <location>
        <begin position="250"/>
        <end position="270"/>
    </location>
</feature>
<dbReference type="RefSeq" id="WP_235017187.1">
    <property type="nucleotide sequence ID" value="NZ_FWZX01000025.1"/>
</dbReference>
<feature type="transmembrane region" description="Helical" evidence="1">
    <location>
        <begin position="76"/>
        <end position="101"/>
    </location>
</feature>
<dbReference type="PANTHER" id="PTHR31876:SF26">
    <property type="entry name" value="PROTEIN LIKE COV 2"/>
    <property type="match status" value="1"/>
</dbReference>
<dbReference type="STRING" id="560819.SAMN05428998_125104"/>
<accession>A0A1Y6CH23</accession>
<evidence type="ECO:0000256" key="1">
    <source>
        <dbReference type="SAM" id="Phobius"/>
    </source>
</evidence>